<keyword evidence="7" id="KW-0012">Acyltransferase</keyword>
<dbReference type="Proteomes" id="UP001595075">
    <property type="component" value="Unassembled WGS sequence"/>
</dbReference>
<dbReference type="InterPro" id="IPR020807">
    <property type="entry name" value="PKS_DH"/>
</dbReference>
<dbReference type="InterPro" id="IPR013968">
    <property type="entry name" value="PKS_KR"/>
</dbReference>
<dbReference type="PANTHER" id="PTHR43775">
    <property type="entry name" value="FATTY ACID SYNTHASE"/>
    <property type="match status" value="1"/>
</dbReference>
<keyword evidence="6" id="KW-0511">Multifunctional enzyme</keyword>
<dbReference type="InterPro" id="IPR049552">
    <property type="entry name" value="PKS_DH_N"/>
</dbReference>
<dbReference type="InterPro" id="IPR016035">
    <property type="entry name" value="Acyl_Trfase/lysoPLipase"/>
</dbReference>
<organism evidence="13 14">
    <name type="scientific">Oculimacula yallundae</name>
    <dbReference type="NCBI Taxonomy" id="86028"/>
    <lineage>
        <taxon>Eukaryota</taxon>
        <taxon>Fungi</taxon>
        <taxon>Dikarya</taxon>
        <taxon>Ascomycota</taxon>
        <taxon>Pezizomycotina</taxon>
        <taxon>Leotiomycetes</taxon>
        <taxon>Helotiales</taxon>
        <taxon>Ploettnerulaceae</taxon>
        <taxon>Oculimacula</taxon>
    </lineage>
</organism>
<dbReference type="Gene3D" id="3.40.50.720">
    <property type="entry name" value="NAD(P)-binding Rossmann-like Domain"/>
    <property type="match status" value="2"/>
</dbReference>
<evidence type="ECO:0000256" key="8">
    <source>
        <dbReference type="PROSITE-ProRule" id="PRU01363"/>
    </source>
</evidence>
<feature type="domain" description="Carrier" evidence="10">
    <location>
        <begin position="2393"/>
        <end position="2471"/>
    </location>
</feature>
<feature type="region of interest" description="Disordered" evidence="9">
    <location>
        <begin position="1"/>
        <end position="22"/>
    </location>
</feature>
<evidence type="ECO:0000313" key="14">
    <source>
        <dbReference type="Proteomes" id="UP001595075"/>
    </source>
</evidence>
<dbReference type="PROSITE" id="PS50075">
    <property type="entry name" value="CARRIER"/>
    <property type="match status" value="1"/>
</dbReference>
<dbReference type="Pfam" id="PF16197">
    <property type="entry name" value="KAsynt_C_assoc"/>
    <property type="match status" value="1"/>
</dbReference>
<dbReference type="InterPro" id="IPR020843">
    <property type="entry name" value="ER"/>
</dbReference>
<proteinExistence type="predicted"/>
<dbReference type="Gene3D" id="3.40.366.10">
    <property type="entry name" value="Malonyl-Coenzyme A Acyl Carrier Protein, domain 2"/>
    <property type="match status" value="1"/>
</dbReference>
<dbReference type="InterPro" id="IPR013217">
    <property type="entry name" value="Methyltransf_12"/>
</dbReference>
<dbReference type="InterPro" id="IPR013149">
    <property type="entry name" value="ADH-like_C"/>
</dbReference>
<reference evidence="13 14" key="1">
    <citation type="journal article" date="2024" name="Commun. Biol.">
        <title>Comparative genomic analysis of thermophilic fungi reveals convergent evolutionary adaptations and gene losses.</title>
        <authorList>
            <person name="Steindorff A.S."/>
            <person name="Aguilar-Pontes M.V."/>
            <person name="Robinson A.J."/>
            <person name="Andreopoulos B."/>
            <person name="LaButti K."/>
            <person name="Kuo A."/>
            <person name="Mondo S."/>
            <person name="Riley R."/>
            <person name="Otillar R."/>
            <person name="Haridas S."/>
            <person name="Lipzen A."/>
            <person name="Grimwood J."/>
            <person name="Schmutz J."/>
            <person name="Clum A."/>
            <person name="Reid I.D."/>
            <person name="Moisan M.C."/>
            <person name="Butler G."/>
            <person name="Nguyen T.T.M."/>
            <person name="Dewar K."/>
            <person name="Conant G."/>
            <person name="Drula E."/>
            <person name="Henrissat B."/>
            <person name="Hansel C."/>
            <person name="Singer S."/>
            <person name="Hutchinson M.I."/>
            <person name="de Vries R.P."/>
            <person name="Natvig D.O."/>
            <person name="Powell A.J."/>
            <person name="Tsang A."/>
            <person name="Grigoriev I.V."/>
        </authorList>
    </citation>
    <scope>NUCLEOTIDE SEQUENCE [LARGE SCALE GENOMIC DNA]</scope>
    <source>
        <strain evidence="13 14">CBS 494.80</strain>
    </source>
</reference>
<dbReference type="SMART" id="SM00825">
    <property type="entry name" value="PKS_KS"/>
    <property type="match status" value="1"/>
</dbReference>
<keyword evidence="2" id="KW-0597">Phosphoprotein</keyword>
<dbReference type="InterPro" id="IPR009081">
    <property type="entry name" value="PP-bd_ACP"/>
</dbReference>
<dbReference type="InterPro" id="IPR020806">
    <property type="entry name" value="PKS_PP-bd"/>
</dbReference>
<dbReference type="Pfam" id="PF00698">
    <property type="entry name" value="Acyl_transf_1"/>
    <property type="match status" value="1"/>
</dbReference>
<keyword evidence="3" id="KW-0489">Methyltransferase</keyword>
<dbReference type="InterPro" id="IPR032821">
    <property type="entry name" value="PKS_assoc"/>
</dbReference>
<dbReference type="SUPFAM" id="SSF55048">
    <property type="entry name" value="Probable ACP-binding domain of malonyl-CoA ACP transacylase"/>
    <property type="match status" value="1"/>
</dbReference>
<dbReference type="CDD" id="cd00833">
    <property type="entry name" value="PKS"/>
    <property type="match status" value="1"/>
</dbReference>
<feature type="domain" description="Ketosynthase family 3 (KS3)" evidence="11">
    <location>
        <begin position="29"/>
        <end position="449"/>
    </location>
</feature>
<dbReference type="SMART" id="SM00829">
    <property type="entry name" value="PKS_ER"/>
    <property type="match status" value="1"/>
</dbReference>
<name>A0ABR4BY62_9HELO</name>
<evidence type="ECO:0000256" key="7">
    <source>
        <dbReference type="ARBA" id="ARBA00023315"/>
    </source>
</evidence>
<dbReference type="EMBL" id="JAZHXI010000016">
    <property type="protein sequence ID" value="KAL2062583.1"/>
    <property type="molecule type" value="Genomic_DNA"/>
</dbReference>
<dbReference type="InterPro" id="IPR020841">
    <property type="entry name" value="PKS_Beta-ketoAc_synthase_dom"/>
</dbReference>
<accession>A0ABR4BY62</accession>
<evidence type="ECO:0000256" key="3">
    <source>
        <dbReference type="ARBA" id="ARBA00022603"/>
    </source>
</evidence>
<gene>
    <name evidence="13" type="ORF">VTL71DRAFT_5655</name>
</gene>
<dbReference type="InterPro" id="IPR006162">
    <property type="entry name" value="Ppantetheine_attach_site"/>
</dbReference>
<dbReference type="Pfam" id="PF00107">
    <property type="entry name" value="ADH_zinc_N"/>
    <property type="match status" value="1"/>
</dbReference>
<dbReference type="PROSITE" id="PS52004">
    <property type="entry name" value="KS3_2"/>
    <property type="match status" value="1"/>
</dbReference>
<dbReference type="SMART" id="SM00823">
    <property type="entry name" value="PKS_PP"/>
    <property type="match status" value="1"/>
</dbReference>
<dbReference type="SUPFAM" id="SSF53901">
    <property type="entry name" value="Thiolase-like"/>
    <property type="match status" value="1"/>
</dbReference>
<keyword evidence="4" id="KW-0808">Transferase</keyword>
<dbReference type="Pfam" id="PF21089">
    <property type="entry name" value="PKS_DH_N"/>
    <property type="match status" value="1"/>
</dbReference>
<evidence type="ECO:0000259" key="10">
    <source>
        <dbReference type="PROSITE" id="PS50075"/>
    </source>
</evidence>
<feature type="region of interest" description="C-terminal hotdog fold" evidence="8">
    <location>
        <begin position="1060"/>
        <end position="1205"/>
    </location>
</feature>
<evidence type="ECO:0000259" key="12">
    <source>
        <dbReference type="PROSITE" id="PS52019"/>
    </source>
</evidence>
<dbReference type="InterPro" id="IPR011032">
    <property type="entry name" value="GroES-like_sf"/>
</dbReference>
<dbReference type="SUPFAM" id="SSF50129">
    <property type="entry name" value="GroES-like"/>
    <property type="match status" value="1"/>
</dbReference>
<dbReference type="InterPro" id="IPR029063">
    <property type="entry name" value="SAM-dependent_MTases_sf"/>
</dbReference>
<dbReference type="Gene3D" id="3.40.47.10">
    <property type="match status" value="1"/>
</dbReference>
<dbReference type="Pfam" id="PF08659">
    <property type="entry name" value="KR"/>
    <property type="match status" value="1"/>
</dbReference>
<dbReference type="InterPro" id="IPR014031">
    <property type="entry name" value="Ketoacyl_synth_C"/>
</dbReference>
<dbReference type="SUPFAM" id="SSF51735">
    <property type="entry name" value="NAD(P)-binding Rossmann-fold domains"/>
    <property type="match status" value="2"/>
</dbReference>
<dbReference type="Gene3D" id="1.10.1200.10">
    <property type="entry name" value="ACP-like"/>
    <property type="match status" value="1"/>
</dbReference>
<dbReference type="Pfam" id="PF00109">
    <property type="entry name" value="ketoacyl-synt"/>
    <property type="match status" value="1"/>
</dbReference>
<dbReference type="InterPro" id="IPR001227">
    <property type="entry name" value="Ac_transferase_dom_sf"/>
</dbReference>
<evidence type="ECO:0008006" key="15">
    <source>
        <dbReference type="Google" id="ProtNLM"/>
    </source>
</evidence>
<dbReference type="PROSITE" id="PS52019">
    <property type="entry name" value="PKS_MFAS_DH"/>
    <property type="match status" value="1"/>
</dbReference>
<dbReference type="SUPFAM" id="SSF47336">
    <property type="entry name" value="ACP-like"/>
    <property type="match status" value="1"/>
</dbReference>
<evidence type="ECO:0000256" key="6">
    <source>
        <dbReference type="ARBA" id="ARBA00023268"/>
    </source>
</evidence>
<dbReference type="SMART" id="SM00827">
    <property type="entry name" value="PKS_AT"/>
    <property type="match status" value="1"/>
</dbReference>
<dbReference type="Pfam" id="PF02801">
    <property type="entry name" value="Ketoacyl-synt_C"/>
    <property type="match status" value="1"/>
</dbReference>
<comment type="caution">
    <text evidence="13">The sequence shown here is derived from an EMBL/GenBank/DDBJ whole genome shotgun (WGS) entry which is preliminary data.</text>
</comment>
<dbReference type="InterPro" id="IPR036291">
    <property type="entry name" value="NAD(P)-bd_dom_sf"/>
</dbReference>
<dbReference type="InterPro" id="IPR013154">
    <property type="entry name" value="ADH-like_N"/>
</dbReference>
<evidence type="ECO:0000256" key="2">
    <source>
        <dbReference type="ARBA" id="ARBA00022553"/>
    </source>
</evidence>
<evidence type="ECO:0000256" key="4">
    <source>
        <dbReference type="ARBA" id="ARBA00022679"/>
    </source>
</evidence>
<dbReference type="InterPro" id="IPR036736">
    <property type="entry name" value="ACP-like_sf"/>
</dbReference>
<dbReference type="SUPFAM" id="SSF52151">
    <property type="entry name" value="FabD/lysophospholipase-like"/>
    <property type="match status" value="1"/>
</dbReference>
<evidence type="ECO:0000313" key="13">
    <source>
        <dbReference type="EMBL" id="KAL2062583.1"/>
    </source>
</evidence>
<dbReference type="Pfam" id="PF00550">
    <property type="entry name" value="PP-binding"/>
    <property type="match status" value="1"/>
</dbReference>
<dbReference type="PANTHER" id="PTHR43775:SF49">
    <property type="entry name" value="SYNTHASE, PUTATIVE (JCVI)-RELATED"/>
    <property type="match status" value="1"/>
</dbReference>
<sequence length="2479" mass="274346">MNQSEVNSTGTNGYSSNDQFNHGPNVPLVEPMAICGMGMRLPGGIRDADGFWDLIHNKRSGRCEVPKDRYNIDAWYGPGKIGHVTSRYGYFLSDVNFGNTDASFWSMTKQEIEAMDPQQRLTLEVVYECLQNAGQKPEELRGKKIGVYLGTFEGDWLELDGRDPQHSHMYRLTGYGDYMSANRVHYEFGFTGPSVTIRTACSSVLTGLYDACHAVAAGECEAAVVACANLIFSPRTSITMQEQGVLSPTGSCKTFDANADGYARGEAVSAIYVKKLSDAIRDGDPIRSVIRSTCINSGGKSSTLTAPNTAAHETLMRRGHELAGISDFSRTAMIECHGTGTAVGDPIEAAAVANVFGDRGIYIGSVKPNIGHSEGASGLSSIIKMTLALEKRTIPPNINFEVPNPKIPWKQSKLRVPVVPMPWPEDCDEVVGVNSFGVGGSNAHVLLGSAESFGIRNTQLNPPIEKHSGALPHHLLVFSAKHPEALRNMVTGHESYHISNPESLENMSYSLAMKREVLSHRAFCVTDGEDSWALSVGSRIPQHQPPGLVFTFTGQGSQWPQMGLELLKNVRTFRKSIEQLDDFLSKVPEPPTWKMTAQISASRKSSRLAEAEISQPCCTALQIALVDLLRRHGVKPTAVLGHSSGEIAAAYACGAITARDAISVAYYRGKVMRELDSAAAPGAMAAVGLGPNEVEQFLRPGVTIGCENSFNSTTLTGKRNVLELVVNEIKEALPDVFVRMLKVDRAYHSDQMKSVAAKYLEYLMDVCLTPCDPKIPFFSSVNCSIITLGAELGPAYWVENLVSPVKFSTAMQSLLVAIMSPKVFLEVGPHSALAGPIRQTLQSVKSNDHYISVQARGSNSYKDFLKSIGEMWLLKYPVDLKKLTLGGTFLPGLPLYPWYYEQPLWLESRLSKAYRLREFPHHDILGSRIIESTDQNPSWRNILRLDVVPWIKEHEVSGDIVFPGVGFICMAGEAIRQLTKSVSFTARRVHFKVSLVLNHGQDTEMITQLQLAPITSTLDSKWYNFTVYSLEKGAWIKHISGQIRAGTEYSRETPLLTHLPRVLSKRAWYRKMETIGLEYGARFMGLDDMTSHPIERKAVAKVTNDVREGESIYTVHPVTMDTLLQAMVPATFNGLTRRFHQLVVPTYIGEIYVSPPSSNKLTIQATADDDPKATISGNVVAESENQLVVDIRGLQLSAIGDNNNTNLDPHAAVELLWKEDLNFLDAATLIHQSTHPDRTVLRRKLDEFFSCCIEQTAHEVKGMIPTEPHLAHYRDWLGAFSNQDLPSSHATGEGWTMIESLYTELEHTEASPAATVIYRIAKHCQKIFLGDVEALDILLEDNALHRLYDFMQNSDYSTFIDLAAHRKPNMRILEIGAGTGGTTATVLPSLKSSYGERMYLSYTYTDISAGFFSGAKERFKEFPGMEYKVLDISKDPAEQGFQTGEYDLIIACNVLHATPFLRQTLSYVRQLLHPQGCLFLQELSPKKKWINYVMGVLPGWWLGAADNRFSEPYISADRWDEELKATGFSGIDACNYDGYINNNIIARPIVVNTRPRRITLLYSDRAGDRKRCASNLLESAGYEVDFYCLGDEASPPLHQDIVSVLDLEGPFFHDLTETRFQNFKNLLGSLQATGILWVTRSCQVACTDPRYAMVIGVARVLRTEMTMDFATLELGNLDDAGIAIIPGILREFQNRIVEEDVNTTSEWAHVDGKVLISRYHFIKVADELKTERNDTAVRKLELQKPGLVDSLYWKQVTLPELAHDDVQVDVRAVGLNFKDILIAMGVVIEKLSIGRGLGYEGSGTVTKVGQGVKKFKKGDRVIMGGSGSFTSTHQLSEKLCAKIPDGMTFEEGATMSAVYCTAIYCLIDAARLIKGQSVLVHAAAGGVGIAAIQLAQMIGAEIYCTVSNEEKTTYLIENFGIQRSHIFNSRDSSFLPAILKATDGRGVDVVLNSLSGELLHASWKCVAEFGTFVEIGRRDFVGQGTLAMELFEANRTFIGFDLVLFSNKRPEVFERLMDKAMDVYRLQLIKPFAAMTKFSASRITEPFRFMQRAQHIGKIVVSMPDNVEELPLETVREDLKLRPDRAYLFVGGLGGIGRSIATWLVEKGAKHIIFLSRSAGNVMDDDPFVKEMSAQGCTTYRLSGSVSKYDDVVRAIKLAGMPVAGVLQASMLLRDNALLDTSWDDWQAAVEPKVHGTWNLHNALLQEQPEPLDIFFLFSSAGAMSGQWGQANYNSGNTFLDAFVSYRHSLGLPASTVNIGVIEDIGYVSENPDVLDSFRSTAQYLMREPELLDSIELMLKRSQPTISIDLSSFHALGTLQYVQKSQIGIGMRSVLPITSPINRTVWRKDPRMLVYRNLEAKDSSSSSSSSSSDQELSQFLKDIGSNMSLLKAAESADLLAREIGKTLYGFMMRTEEEVDFNAPLADLGLDSLVSIEMRNWIRRRIGAEISVGEIVRSGNVTELGKLAQMKLVTKYEARL</sequence>
<dbReference type="Gene3D" id="3.10.129.110">
    <property type="entry name" value="Polyketide synthase dehydratase"/>
    <property type="match status" value="1"/>
</dbReference>
<dbReference type="PROSITE" id="PS00012">
    <property type="entry name" value="PHOSPHOPANTETHEINE"/>
    <property type="match status" value="1"/>
</dbReference>
<dbReference type="CDD" id="cd05195">
    <property type="entry name" value="enoyl_red"/>
    <property type="match status" value="1"/>
</dbReference>
<dbReference type="InterPro" id="IPR057326">
    <property type="entry name" value="KR_dom"/>
</dbReference>
<dbReference type="SUPFAM" id="SSF53335">
    <property type="entry name" value="S-adenosyl-L-methionine-dependent methyltransferases"/>
    <property type="match status" value="1"/>
</dbReference>
<dbReference type="InterPro" id="IPR016036">
    <property type="entry name" value="Malonyl_transacylase_ACP-bd"/>
</dbReference>
<feature type="active site" description="Proton donor; for dehydratase activity" evidence="8">
    <location>
        <position position="1121"/>
    </location>
</feature>
<dbReference type="Gene3D" id="3.90.180.10">
    <property type="entry name" value="Medium-chain alcohol dehydrogenases, catalytic domain"/>
    <property type="match status" value="1"/>
</dbReference>
<evidence type="ECO:0000256" key="5">
    <source>
        <dbReference type="ARBA" id="ARBA00022857"/>
    </source>
</evidence>
<evidence type="ECO:0000256" key="1">
    <source>
        <dbReference type="ARBA" id="ARBA00022450"/>
    </source>
</evidence>
<evidence type="ECO:0000256" key="9">
    <source>
        <dbReference type="SAM" id="MobiDB-lite"/>
    </source>
</evidence>
<keyword evidence="5" id="KW-0521">NADP</keyword>
<dbReference type="InterPro" id="IPR049900">
    <property type="entry name" value="PKS_mFAS_DH"/>
</dbReference>
<dbReference type="SMART" id="SM00826">
    <property type="entry name" value="PKS_DH"/>
    <property type="match status" value="1"/>
</dbReference>
<dbReference type="Pfam" id="PF08240">
    <property type="entry name" value="ADH_N"/>
    <property type="match status" value="1"/>
</dbReference>
<dbReference type="SMART" id="SM00822">
    <property type="entry name" value="PKS_KR"/>
    <property type="match status" value="1"/>
</dbReference>
<dbReference type="InterPro" id="IPR014043">
    <property type="entry name" value="Acyl_transferase_dom"/>
</dbReference>
<dbReference type="InterPro" id="IPR014030">
    <property type="entry name" value="Ketoacyl_synth_N"/>
</dbReference>
<dbReference type="Pfam" id="PF08242">
    <property type="entry name" value="Methyltransf_12"/>
    <property type="match status" value="1"/>
</dbReference>
<keyword evidence="1" id="KW-0596">Phosphopantetheine</keyword>
<protein>
    <recommendedName>
        <fullName evidence="15">Polyketide synthase</fullName>
    </recommendedName>
</protein>
<keyword evidence="14" id="KW-1185">Reference proteome</keyword>
<dbReference type="InterPro" id="IPR049551">
    <property type="entry name" value="PKS_DH_C"/>
</dbReference>
<feature type="active site" description="Proton acceptor; for dehydratase activity" evidence="8">
    <location>
        <position position="954"/>
    </location>
</feature>
<dbReference type="Gene3D" id="3.40.50.150">
    <property type="entry name" value="Vaccinia Virus protein VP39"/>
    <property type="match status" value="1"/>
</dbReference>
<feature type="domain" description="PKS/mFAS DH" evidence="12">
    <location>
        <begin position="922"/>
        <end position="1205"/>
    </location>
</feature>
<dbReference type="InterPro" id="IPR016039">
    <property type="entry name" value="Thiolase-like"/>
</dbReference>
<dbReference type="InterPro" id="IPR042104">
    <property type="entry name" value="PKS_dehydratase_sf"/>
</dbReference>
<feature type="region of interest" description="N-terminal hotdog fold" evidence="8">
    <location>
        <begin position="922"/>
        <end position="1050"/>
    </location>
</feature>
<dbReference type="InterPro" id="IPR050091">
    <property type="entry name" value="PKS_NRPS_Biosynth_Enz"/>
</dbReference>
<evidence type="ECO:0000259" key="11">
    <source>
        <dbReference type="PROSITE" id="PS52004"/>
    </source>
</evidence>
<dbReference type="Pfam" id="PF14765">
    <property type="entry name" value="PS-DH"/>
    <property type="match status" value="1"/>
</dbReference>